<proteinExistence type="predicted"/>
<dbReference type="InterPro" id="IPR010628">
    <property type="entry name" value="EutB"/>
</dbReference>
<protein>
    <submittedName>
        <fullName evidence="1">Ethanolamine ammonia-lyase subunit EutB</fullName>
    </submittedName>
</protein>
<dbReference type="Pfam" id="PF06751">
    <property type="entry name" value="EutB"/>
    <property type="match status" value="1"/>
</dbReference>
<evidence type="ECO:0000313" key="2">
    <source>
        <dbReference type="Proteomes" id="UP000652176"/>
    </source>
</evidence>
<organism evidence="1 2">
    <name type="scientific">Methylomonas albis</name>
    <dbReference type="NCBI Taxonomy" id="1854563"/>
    <lineage>
        <taxon>Bacteria</taxon>
        <taxon>Pseudomonadati</taxon>
        <taxon>Pseudomonadota</taxon>
        <taxon>Gammaproteobacteria</taxon>
        <taxon>Methylococcales</taxon>
        <taxon>Methylococcaceae</taxon>
        <taxon>Methylomonas</taxon>
    </lineage>
</organism>
<dbReference type="Proteomes" id="UP000652176">
    <property type="component" value="Unassembled WGS sequence"/>
</dbReference>
<keyword evidence="2" id="KW-1185">Reference proteome</keyword>
<sequence>MNYSATARGKRSHFRDLPILWAKAMPRRAADELAGLAADSEVECAVAQQVLAEVPYGDLSKNH</sequence>
<dbReference type="InterPro" id="IPR044941">
    <property type="entry name" value="EutB_N_sf"/>
</dbReference>
<reference evidence="1 2" key="1">
    <citation type="submission" date="2020-09" db="EMBL/GenBank/DDBJ databases">
        <title>Methylomonas albis sp. nov. and Methylomonas fluvii sp. nov.: Two cold-adapted methanotrophs from the River Elbe and an amended description of Methylovulum psychrotolerans strain Eb1.</title>
        <authorList>
            <person name="Bussmann I.K."/>
            <person name="Klings K.-W."/>
            <person name="Warnstedt J."/>
            <person name="Hoppert M."/>
            <person name="Saborowski A."/>
            <person name="Horn F."/>
            <person name="Liebner S."/>
        </authorList>
    </citation>
    <scope>NUCLEOTIDE SEQUENCE [LARGE SCALE GENOMIC DNA]</scope>
    <source>
        <strain evidence="1 2">EbA</strain>
    </source>
</reference>
<dbReference type="Gene3D" id="2.30.170.30">
    <property type="entry name" value="ethanolamine ammonia-lyase heavy chain domain like"/>
    <property type="match status" value="1"/>
</dbReference>
<comment type="caution">
    <text evidence="1">The sequence shown here is derived from an EMBL/GenBank/DDBJ whole genome shotgun (WGS) entry which is preliminary data.</text>
</comment>
<dbReference type="RefSeq" id="WP_192374654.1">
    <property type="nucleotide sequence ID" value="NZ_CAJHIV010000001.1"/>
</dbReference>
<gene>
    <name evidence="1" type="primary">eutB</name>
    <name evidence="1" type="ORF">IE877_10345</name>
</gene>
<name>A0ABR9CZI0_9GAMM</name>
<dbReference type="EMBL" id="JACXSS010000001">
    <property type="protein sequence ID" value="MBD9356285.1"/>
    <property type="molecule type" value="Genomic_DNA"/>
</dbReference>
<accession>A0ABR9CZI0</accession>
<evidence type="ECO:0000313" key="1">
    <source>
        <dbReference type="EMBL" id="MBD9356285.1"/>
    </source>
</evidence>